<dbReference type="PANTHER" id="PTHR30118">
    <property type="entry name" value="HTH-TYPE TRANSCRIPTIONAL REGULATOR LEUO-RELATED"/>
    <property type="match status" value="1"/>
</dbReference>
<keyword evidence="7" id="KW-0472">Membrane</keyword>
<evidence type="ECO:0000313" key="10">
    <source>
        <dbReference type="Proteomes" id="UP000192074"/>
    </source>
</evidence>
<name>A0A822VBR7_AGRTU</name>
<evidence type="ECO:0000256" key="4">
    <source>
        <dbReference type="ARBA" id="ARBA00023125"/>
    </source>
</evidence>
<keyword evidence="7" id="KW-0812">Transmembrane</keyword>
<keyword evidence="6" id="KW-0804">Transcription</keyword>
<evidence type="ECO:0000259" key="8">
    <source>
        <dbReference type="PROSITE" id="PS50931"/>
    </source>
</evidence>
<dbReference type="SUPFAM" id="SSF46785">
    <property type="entry name" value="Winged helix' DNA-binding domain"/>
    <property type="match status" value="1"/>
</dbReference>
<dbReference type="InterPro" id="IPR050389">
    <property type="entry name" value="LysR-type_TF"/>
</dbReference>
<dbReference type="GO" id="GO:0003700">
    <property type="term" value="F:DNA-binding transcription factor activity"/>
    <property type="evidence" value="ECO:0007669"/>
    <property type="project" value="InterPro"/>
</dbReference>
<dbReference type="PRINTS" id="PR00039">
    <property type="entry name" value="HTHLYSR"/>
</dbReference>
<dbReference type="Gene3D" id="1.10.10.10">
    <property type="entry name" value="Winged helix-like DNA-binding domain superfamily/Winged helix DNA-binding domain"/>
    <property type="match status" value="1"/>
</dbReference>
<protein>
    <submittedName>
        <fullName evidence="9">Transcriptional regulator, LysR family</fullName>
    </submittedName>
</protein>
<dbReference type="InterPro" id="IPR036388">
    <property type="entry name" value="WH-like_DNA-bd_sf"/>
</dbReference>
<keyword evidence="5" id="KW-0010">Activator</keyword>
<dbReference type="GO" id="GO:0003677">
    <property type="term" value="F:DNA binding"/>
    <property type="evidence" value="ECO:0007669"/>
    <property type="project" value="UniProtKB-KW"/>
</dbReference>
<dbReference type="Gene3D" id="3.40.190.10">
    <property type="entry name" value="Periplasmic binding protein-like II"/>
    <property type="match status" value="2"/>
</dbReference>
<comment type="similarity">
    <text evidence="1">Belongs to the LysR transcriptional regulatory family.</text>
</comment>
<dbReference type="InterPro" id="IPR036390">
    <property type="entry name" value="WH_DNA-bd_sf"/>
</dbReference>
<comment type="caution">
    <text evidence="9">The sequence shown here is derived from an EMBL/GenBank/DDBJ whole genome shotgun (WGS) entry which is preliminary data.</text>
</comment>
<proteinExistence type="inferred from homology"/>
<accession>A0A822VBR7</accession>
<evidence type="ECO:0000256" key="6">
    <source>
        <dbReference type="ARBA" id="ARBA00023163"/>
    </source>
</evidence>
<dbReference type="PANTHER" id="PTHR30118:SF15">
    <property type="entry name" value="TRANSCRIPTIONAL REGULATORY PROTEIN"/>
    <property type="match status" value="1"/>
</dbReference>
<evidence type="ECO:0000256" key="5">
    <source>
        <dbReference type="ARBA" id="ARBA00023159"/>
    </source>
</evidence>
<dbReference type="InterPro" id="IPR000847">
    <property type="entry name" value="LysR_HTH_N"/>
</dbReference>
<keyword evidence="7" id="KW-1133">Transmembrane helix</keyword>
<sequence>MRLMRDIDLNLLNSLQRLLANGSVTKAAEDQGISQSAMSYNLGRLRKTMGDELFTRDAGGLVMTPYARTLIEPLSRIMTEIDRLVSRSAAFDPHSAERTFTIALPDAAEVLIIPEILQRIGETAPGIRLELKNVDEVDVLRELDAGTIDMAVGIFSEGQVHHKRKLLHTDDYLCIYNGELLEFSNPIGLDEYLSARHLVLSSKAAGHDAVGEQLAMREAKRRTTMTTRHVLSIPFIVLATPVVATIHGGLARYFVRQLGLRASPPPFEMPSVPISLFWHSSNDADPAHEWMRHMIQTSLRAARDAGGLPKDHASSLS</sequence>
<organism evidence="9 10">
    <name type="scientific">Agrobacterium tumefaciens str. B6</name>
    <dbReference type="NCBI Taxonomy" id="1183423"/>
    <lineage>
        <taxon>Bacteria</taxon>
        <taxon>Pseudomonadati</taxon>
        <taxon>Pseudomonadota</taxon>
        <taxon>Alphaproteobacteria</taxon>
        <taxon>Hyphomicrobiales</taxon>
        <taxon>Rhizobiaceae</taxon>
        <taxon>Rhizobium/Agrobacterium group</taxon>
        <taxon>Agrobacterium</taxon>
        <taxon>Agrobacterium tumefaciens complex</taxon>
    </lineage>
</organism>
<feature type="domain" description="HTH lysR-type" evidence="8">
    <location>
        <begin position="7"/>
        <end position="64"/>
    </location>
</feature>
<dbReference type="SUPFAM" id="SSF53850">
    <property type="entry name" value="Periplasmic binding protein-like II"/>
    <property type="match status" value="1"/>
</dbReference>
<gene>
    <name evidence="9" type="ORF">AGR4A_pAt30073</name>
</gene>
<evidence type="ECO:0000256" key="7">
    <source>
        <dbReference type="SAM" id="Phobius"/>
    </source>
</evidence>
<dbReference type="Proteomes" id="UP000192074">
    <property type="component" value="Unassembled WGS sequence"/>
</dbReference>
<feature type="transmembrane region" description="Helical" evidence="7">
    <location>
        <begin position="230"/>
        <end position="255"/>
    </location>
</feature>
<dbReference type="InterPro" id="IPR005119">
    <property type="entry name" value="LysR_subst-bd"/>
</dbReference>
<keyword evidence="3" id="KW-0805">Transcription regulation</keyword>
<dbReference type="PROSITE" id="PS50931">
    <property type="entry name" value="HTH_LYSR"/>
    <property type="match status" value="1"/>
</dbReference>
<dbReference type="Pfam" id="PF03466">
    <property type="entry name" value="LysR_substrate"/>
    <property type="match status" value="1"/>
</dbReference>
<evidence type="ECO:0000313" key="9">
    <source>
        <dbReference type="EMBL" id="CVI25258.1"/>
    </source>
</evidence>
<keyword evidence="2" id="KW-0536">Nodulation</keyword>
<dbReference type="EMBL" id="FCNL01000042">
    <property type="protein sequence ID" value="CVI25258.1"/>
    <property type="molecule type" value="Genomic_DNA"/>
</dbReference>
<dbReference type="Pfam" id="PF00126">
    <property type="entry name" value="HTH_1"/>
    <property type="match status" value="1"/>
</dbReference>
<evidence type="ECO:0000256" key="3">
    <source>
        <dbReference type="ARBA" id="ARBA00023015"/>
    </source>
</evidence>
<evidence type="ECO:0000256" key="2">
    <source>
        <dbReference type="ARBA" id="ARBA00022458"/>
    </source>
</evidence>
<evidence type="ECO:0000256" key="1">
    <source>
        <dbReference type="ARBA" id="ARBA00009437"/>
    </source>
</evidence>
<keyword evidence="4" id="KW-0238">DNA-binding</keyword>
<reference evidence="9 10" key="1">
    <citation type="submission" date="2016-01" db="EMBL/GenBank/DDBJ databases">
        <authorList>
            <person name="Regsiter A."/>
            <person name="william w."/>
        </authorList>
    </citation>
    <scope>NUCLEOTIDE SEQUENCE [LARGE SCALE GENOMIC DNA]</scope>
    <source>
        <strain evidence="9 10">B6</strain>
    </source>
</reference>
<dbReference type="AlphaFoldDB" id="A0A822VBR7"/>